<dbReference type="OrthoDB" id="10366080at2759"/>
<dbReference type="Pfam" id="PF00013">
    <property type="entry name" value="KH_1"/>
    <property type="match status" value="1"/>
</dbReference>
<evidence type="ECO:0000313" key="3">
    <source>
        <dbReference type="EMBL" id="EQC36602.1"/>
    </source>
</evidence>
<dbReference type="InParanoid" id="T0S1P5"/>
<protein>
    <recommendedName>
        <fullName evidence="2">K Homology domain-containing protein</fullName>
    </recommendedName>
</protein>
<dbReference type="Gene3D" id="3.30.1370.10">
    <property type="entry name" value="K Homology domain, type 1"/>
    <property type="match status" value="1"/>
</dbReference>
<dbReference type="InterPro" id="IPR004088">
    <property type="entry name" value="KH_dom_type_1"/>
</dbReference>
<dbReference type="AlphaFoldDB" id="T0S1P5"/>
<sequence length="426" mass="45746">MGRPECTQSCVVLPRSIAGLIVGKGGWRLREIEKTFQLHVCYVAKQGATQYVVCEGSALDVQAAKASIKQAIAHALSTPWSQRVSLYVYQYDGPSLPGAVRLHHINTSTLQSTCKTSSARCFTATMVACTGRATKLGSCDAPAIVGAGGKAVTFANELRATQPYVHTLFARLQKTTTDVRIGAVLGKNFMVSSSHRCATVSTAEWASLHATTQDYFNRYMLHTGRAHAVRLWAMEQGYVHTQVTLHALQYRQFADAPSYKTLFSKRSNIPKLSSASFPVLKVATPGATGKHTAGFASTISVIASTSAKMDFQLTFRAKPAATTATYKSKAPRAAGKAITKPKPWQQSRPEKVLFQIVERWSNGDVTISIEQKPSSTMTPAPATDLWAVHVAPSSAAIAAMCSSRDAFAAGVYSLEALAKVLVAIVG</sequence>
<keyword evidence="1" id="KW-0694">RNA-binding</keyword>
<accession>T0S1P5</accession>
<dbReference type="CDD" id="cd00105">
    <property type="entry name" value="KH-I"/>
    <property type="match status" value="1"/>
</dbReference>
<name>T0S1P5_SAPDV</name>
<dbReference type="RefSeq" id="XP_008610023.1">
    <property type="nucleotide sequence ID" value="XM_008611801.1"/>
</dbReference>
<dbReference type="InterPro" id="IPR036612">
    <property type="entry name" value="KH_dom_type_1_sf"/>
</dbReference>
<feature type="domain" description="K Homology" evidence="2">
    <location>
        <begin position="11"/>
        <end position="69"/>
    </location>
</feature>
<dbReference type="EMBL" id="JH767147">
    <property type="protein sequence ID" value="EQC36602.1"/>
    <property type="molecule type" value="Genomic_DNA"/>
</dbReference>
<dbReference type="SUPFAM" id="SSF54791">
    <property type="entry name" value="Eukaryotic type KH-domain (KH-domain type I)"/>
    <property type="match status" value="1"/>
</dbReference>
<dbReference type="PROSITE" id="PS50084">
    <property type="entry name" value="KH_TYPE_1"/>
    <property type="match status" value="1"/>
</dbReference>
<dbReference type="OMA" id="VERWSNG"/>
<evidence type="ECO:0000259" key="2">
    <source>
        <dbReference type="Pfam" id="PF00013"/>
    </source>
</evidence>
<keyword evidence="4" id="KW-1185">Reference proteome</keyword>
<dbReference type="GO" id="GO:0003723">
    <property type="term" value="F:RNA binding"/>
    <property type="evidence" value="ECO:0007669"/>
    <property type="project" value="UniProtKB-UniRule"/>
</dbReference>
<reference evidence="3 4" key="1">
    <citation type="submission" date="2012-04" db="EMBL/GenBank/DDBJ databases">
        <title>The Genome Sequence of Saprolegnia declina VS20.</title>
        <authorList>
            <consortium name="The Broad Institute Genome Sequencing Platform"/>
            <person name="Russ C."/>
            <person name="Nusbaum C."/>
            <person name="Tyler B."/>
            <person name="van West P."/>
            <person name="Dieguez-Uribeondo J."/>
            <person name="de Bruijn I."/>
            <person name="Tripathy S."/>
            <person name="Jiang R."/>
            <person name="Young S.K."/>
            <person name="Zeng Q."/>
            <person name="Gargeya S."/>
            <person name="Fitzgerald M."/>
            <person name="Haas B."/>
            <person name="Abouelleil A."/>
            <person name="Alvarado L."/>
            <person name="Arachchi H.M."/>
            <person name="Berlin A."/>
            <person name="Chapman S.B."/>
            <person name="Goldberg J."/>
            <person name="Griggs A."/>
            <person name="Gujja S."/>
            <person name="Hansen M."/>
            <person name="Howarth C."/>
            <person name="Imamovic A."/>
            <person name="Larimer J."/>
            <person name="McCowen C."/>
            <person name="Montmayeur A."/>
            <person name="Murphy C."/>
            <person name="Neiman D."/>
            <person name="Pearson M."/>
            <person name="Priest M."/>
            <person name="Roberts A."/>
            <person name="Saif S."/>
            <person name="Shea T."/>
            <person name="Sisk P."/>
            <person name="Sykes S."/>
            <person name="Wortman J."/>
            <person name="Nusbaum C."/>
            <person name="Birren B."/>
        </authorList>
    </citation>
    <scope>NUCLEOTIDE SEQUENCE [LARGE SCALE GENOMIC DNA]</scope>
    <source>
        <strain evidence="3 4">VS20</strain>
    </source>
</reference>
<dbReference type="VEuPathDB" id="FungiDB:SDRG_06044"/>
<organism evidence="3 4">
    <name type="scientific">Saprolegnia diclina (strain VS20)</name>
    <dbReference type="NCBI Taxonomy" id="1156394"/>
    <lineage>
        <taxon>Eukaryota</taxon>
        <taxon>Sar</taxon>
        <taxon>Stramenopiles</taxon>
        <taxon>Oomycota</taxon>
        <taxon>Saprolegniomycetes</taxon>
        <taxon>Saprolegniales</taxon>
        <taxon>Saprolegniaceae</taxon>
        <taxon>Saprolegnia</taxon>
    </lineage>
</organism>
<dbReference type="Proteomes" id="UP000030762">
    <property type="component" value="Unassembled WGS sequence"/>
</dbReference>
<dbReference type="GeneID" id="19946771"/>
<evidence type="ECO:0000256" key="1">
    <source>
        <dbReference type="PROSITE-ProRule" id="PRU00117"/>
    </source>
</evidence>
<gene>
    <name evidence="3" type="ORF">SDRG_06044</name>
</gene>
<evidence type="ECO:0000313" key="4">
    <source>
        <dbReference type="Proteomes" id="UP000030762"/>
    </source>
</evidence>
<proteinExistence type="predicted"/>